<reference evidence="3" key="1">
    <citation type="submission" date="2022-11" db="UniProtKB">
        <authorList>
            <consortium name="WormBaseParasite"/>
        </authorList>
    </citation>
    <scope>IDENTIFICATION</scope>
</reference>
<feature type="compositionally biased region" description="Basic and acidic residues" evidence="1">
    <location>
        <begin position="447"/>
        <end position="457"/>
    </location>
</feature>
<evidence type="ECO:0000313" key="2">
    <source>
        <dbReference type="Proteomes" id="UP000887565"/>
    </source>
</evidence>
<protein>
    <submittedName>
        <fullName evidence="3">Uncharacterized protein</fullName>
    </submittedName>
</protein>
<feature type="compositionally biased region" description="Polar residues" evidence="1">
    <location>
        <begin position="459"/>
        <end position="468"/>
    </location>
</feature>
<dbReference type="WBParaSite" id="nRc.2.0.1.t29969-RA">
    <property type="protein sequence ID" value="nRc.2.0.1.t29969-RA"/>
    <property type="gene ID" value="nRc.2.0.1.g29969"/>
</dbReference>
<feature type="region of interest" description="Disordered" evidence="1">
    <location>
        <begin position="417"/>
        <end position="468"/>
    </location>
</feature>
<name>A0A915JVA4_ROMCU</name>
<sequence length="635" mass="69805">MPADSTASSYPRYIQLAFPNGTMFVFQTFTATPENWTALFSLVDGEHTIVVSFHGAKDWAGIYALLGTQFRTDRQKKNKDPVVKAIHLDACASSATLTSPCCSALRFFNNPWTSFLQLDILAYGTLNAYYPLLLFLAFGRYGFIPQVYNAPALFPHNSLDAAEMDHLSETIIAAFHDVALSDVLPLDSANRIYPTISQVALPAIMRDEHSKAAAVNRRVGPSYAHCSIRYYGDSYANHRFLETDTQRNFKHPMAPMDKSTPIQPAAMDTETTTTTDQMLTDIPEESTFNQSTSMDIVPIERATTLPATIPAVDPESIWPLWQSSLDLQSSPPLPLPDPQWQALAPALTAYHFPPPRPDMLFPEHHWMDYPDALKEQIQHILLPQTTPAAPVPQIAQTALVTPQAAVQPPVVLPSAITLPPPLAPQPPQPATLLPPTAPQPHATSPDSRQHEGHDDAPQHGTQSEQMRQVHSTGFYEEAYRPGFGPSPPKLTDYISPLHSDTEIQRYMEALKNPQKDVFKAPLPPPPPMDVEPATSSATSLPLTATSQPPTASTSAMTTMVIHTTSLPPRAPTSTQSTAQAQPQLVITTRPVLGVPRQPVPRQLLNRDCPAKQPDCPTIRISQPRTHRIVLTIATH</sequence>
<proteinExistence type="predicted"/>
<dbReference type="AlphaFoldDB" id="A0A915JVA4"/>
<evidence type="ECO:0000256" key="1">
    <source>
        <dbReference type="SAM" id="MobiDB-lite"/>
    </source>
</evidence>
<feature type="region of interest" description="Disordered" evidence="1">
    <location>
        <begin position="519"/>
        <end position="554"/>
    </location>
</feature>
<evidence type="ECO:0000313" key="3">
    <source>
        <dbReference type="WBParaSite" id="nRc.2.0.1.t29969-RA"/>
    </source>
</evidence>
<keyword evidence="2" id="KW-1185">Reference proteome</keyword>
<accession>A0A915JVA4</accession>
<dbReference type="Proteomes" id="UP000887565">
    <property type="component" value="Unplaced"/>
</dbReference>
<feature type="compositionally biased region" description="Pro residues" evidence="1">
    <location>
        <begin position="418"/>
        <end position="429"/>
    </location>
</feature>
<organism evidence="2 3">
    <name type="scientific">Romanomermis culicivorax</name>
    <name type="common">Nematode worm</name>
    <dbReference type="NCBI Taxonomy" id="13658"/>
    <lineage>
        <taxon>Eukaryota</taxon>
        <taxon>Metazoa</taxon>
        <taxon>Ecdysozoa</taxon>
        <taxon>Nematoda</taxon>
        <taxon>Enoplea</taxon>
        <taxon>Dorylaimia</taxon>
        <taxon>Mermithida</taxon>
        <taxon>Mermithoidea</taxon>
        <taxon>Mermithidae</taxon>
        <taxon>Romanomermis</taxon>
    </lineage>
</organism>
<feature type="compositionally biased region" description="Low complexity" evidence="1">
    <location>
        <begin position="532"/>
        <end position="554"/>
    </location>
</feature>